<feature type="binding site" evidence="3">
    <location>
        <begin position="253"/>
        <end position="258"/>
    </location>
    <ligand>
        <name>Mo-bis(molybdopterin guanine dinucleotide)</name>
        <dbReference type="ChEBI" id="CHEBI:60539"/>
    </ligand>
</feature>
<sequence>MPVEADCPEALAARLEVVRAGGSHSGRARDWVSAEVPVEISFDGQAFAVMMASPADLEDFACGFARTEAGIEDLAAIQAITVQHRLEGIQLDIRLVGQTAMAFAERLLPGRSGCGLCGSRTLEDVVRQPAMIESGPVMTHAALDRALAVLHDAQPAGQLTGSLHAAAWFSIQGELRLVREDIGRHNALDKLLGSLWRQGLSMDEGFLVVTSRASYEMVTKAATAGIAIMAAISAPTALAVRLADSCGLTLIGFARPGRCLIYSHEHRFLDTPEFDSPPA</sequence>
<dbReference type="eggNOG" id="COG1526">
    <property type="taxonomic scope" value="Bacteria"/>
</dbReference>
<evidence type="ECO:0000256" key="3">
    <source>
        <dbReference type="HAMAP-Rule" id="MF_00187"/>
    </source>
</evidence>
<dbReference type="GO" id="GO:0097163">
    <property type="term" value="F:sulfur carrier activity"/>
    <property type="evidence" value="ECO:0007669"/>
    <property type="project" value="UniProtKB-UniRule"/>
</dbReference>
<accession>H8KZH4</accession>
<keyword evidence="1 3" id="KW-0963">Cytoplasm</keyword>
<dbReference type="EMBL" id="CP003350">
    <property type="protein sequence ID" value="AFC86216.1"/>
    <property type="molecule type" value="Genomic_DNA"/>
</dbReference>
<dbReference type="PIRSF" id="PIRSF015626">
    <property type="entry name" value="FdhD"/>
    <property type="match status" value="1"/>
</dbReference>
<dbReference type="STRING" id="767434.Fraau_1811"/>
<comment type="function">
    <text evidence="3">Required for formate dehydrogenase (FDH) activity. Acts as a sulfur carrier protein that transfers sulfur from IscS to the molybdenum cofactor prior to its insertion into FDH.</text>
</comment>
<evidence type="ECO:0000256" key="2">
    <source>
        <dbReference type="ARBA" id="ARBA00023150"/>
    </source>
</evidence>
<proteinExistence type="inferred from homology"/>
<evidence type="ECO:0000313" key="5">
    <source>
        <dbReference type="Proteomes" id="UP000005234"/>
    </source>
</evidence>
<gene>
    <name evidence="3" type="primary">fdhD</name>
    <name evidence="4" type="ordered locus">Fraau_1811</name>
</gene>
<evidence type="ECO:0000256" key="1">
    <source>
        <dbReference type="ARBA" id="ARBA00022490"/>
    </source>
</evidence>
<protein>
    <recommendedName>
        <fullName evidence="3">Sulfur carrier protein FdhD</fullName>
    </recommendedName>
</protein>
<dbReference type="GO" id="GO:0006777">
    <property type="term" value="P:Mo-molybdopterin cofactor biosynthetic process"/>
    <property type="evidence" value="ECO:0007669"/>
    <property type="project" value="UniProtKB-UniRule"/>
</dbReference>
<feature type="active site" description="Cysteine persulfide intermediate" evidence="3">
    <location>
        <position position="114"/>
    </location>
</feature>
<dbReference type="Gene3D" id="3.40.140.10">
    <property type="entry name" value="Cytidine Deaminase, domain 2"/>
    <property type="match status" value="1"/>
</dbReference>
<name>H8KZH4_FRAAD</name>
<dbReference type="SUPFAM" id="SSF53927">
    <property type="entry name" value="Cytidine deaminase-like"/>
    <property type="match status" value="1"/>
</dbReference>
<comment type="subcellular location">
    <subcellularLocation>
        <location evidence="3">Cytoplasm</location>
    </subcellularLocation>
</comment>
<reference evidence="4" key="1">
    <citation type="submission" date="2012-02" db="EMBL/GenBank/DDBJ databases">
        <title>The complete genome of Frateuria aurantia DSM 6220.</title>
        <authorList>
            <consortium name="US DOE Joint Genome Institute (JGI-PGF)"/>
            <person name="Lucas S."/>
            <person name="Copeland A."/>
            <person name="Lapidus A."/>
            <person name="Glavina del Rio T."/>
            <person name="Dalin E."/>
            <person name="Tice H."/>
            <person name="Bruce D."/>
            <person name="Goodwin L."/>
            <person name="Pitluck S."/>
            <person name="Peters L."/>
            <person name="Ovchinnikova G."/>
            <person name="Teshima H."/>
            <person name="Kyrpides N."/>
            <person name="Mavromatis K."/>
            <person name="Ivanova N."/>
            <person name="Brettin T."/>
            <person name="Detter J.C."/>
            <person name="Han C."/>
            <person name="Larimer F."/>
            <person name="Land M."/>
            <person name="Hauser L."/>
            <person name="Markowitz V."/>
            <person name="Cheng J.-F."/>
            <person name="Hugenholtz P."/>
            <person name="Woyke T."/>
            <person name="Wu D."/>
            <person name="Brambilla E."/>
            <person name="Klenk H.-P."/>
            <person name="Eisen J.A."/>
        </authorList>
    </citation>
    <scope>NUCLEOTIDE SEQUENCE</scope>
    <source>
        <strain evidence="4">DSM 6220</strain>
    </source>
</reference>
<dbReference type="HOGENOM" id="CLU_056887_2_0_6"/>
<dbReference type="HAMAP" id="MF_00187">
    <property type="entry name" value="FdhD"/>
    <property type="match status" value="1"/>
</dbReference>
<dbReference type="GO" id="GO:0016783">
    <property type="term" value="F:sulfurtransferase activity"/>
    <property type="evidence" value="ECO:0007669"/>
    <property type="project" value="InterPro"/>
</dbReference>
<dbReference type="InterPro" id="IPR016193">
    <property type="entry name" value="Cytidine_deaminase-like"/>
</dbReference>
<comment type="similarity">
    <text evidence="3">Belongs to the FdhD family.</text>
</comment>
<dbReference type="InterPro" id="IPR003786">
    <property type="entry name" value="FdhD"/>
</dbReference>
<dbReference type="PANTHER" id="PTHR30592">
    <property type="entry name" value="FORMATE DEHYDROGENASE"/>
    <property type="match status" value="1"/>
</dbReference>
<dbReference type="GO" id="GO:0005737">
    <property type="term" value="C:cytoplasm"/>
    <property type="evidence" value="ECO:0007669"/>
    <property type="project" value="UniProtKB-SubCell"/>
</dbReference>
<keyword evidence="2 3" id="KW-0501">Molybdenum cofactor biosynthesis</keyword>
<dbReference type="AlphaFoldDB" id="H8KZH4"/>
<dbReference type="NCBIfam" id="TIGR00129">
    <property type="entry name" value="fdhD_narQ"/>
    <property type="match status" value="1"/>
</dbReference>
<keyword evidence="5" id="KW-1185">Reference proteome</keyword>
<dbReference type="PANTHER" id="PTHR30592:SF1">
    <property type="entry name" value="SULFUR CARRIER PROTEIN FDHD"/>
    <property type="match status" value="1"/>
</dbReference>
<dbReference type="Pfam" id="PF02634">
    <property type="entry name" value="FdhD-NarQ"/>
    <property type="match status" value="1"/>
</dbReference>
<evidence type="ECO:0000313" key="4">
    <source>
        <dbReference type="EMBL" id="AFC86216.1"/>
    </source>
</evidence>
<dbReference type="Gene3D" id="3.10.20.10">
    <property type="match status" value="1"/>
</dbReference>
<organism evidence="4 5">
    <name type="scientific">Frateuria aurantia (strain ATCC 33424 / DSM 6220 / KCTC 2777 / LMG 1558 / NBRC 3245 / NCIMB 13370)</name>
    <name type="common">Acetobacter aurantius</name>
    <dbReference type="NCBI Taxonomy" id="767434"/>
    <lineage>
        <taxon>Bacteria</taxon>
        <taxon>Pseudomonadati</taxon>
        <taxon>Pseudomonadota</taxon>
        <taxon>Gammaproteobacteria</taxon>
        <taxon>Lysobacterales</taxon>
        <taxon>Rhodanobacteraceae</taxon>
        <taxon>Frateuria</taxon>
    </lineage>
</organism>
<dbReference type="Proteomes" id="UP000005234">
    <property type="component" value="Chromosome"/>
</dbReference>
<dbReference type="KEGG" id="fau:Fraau_1811"/>